<feature type="compositionally biased region" description="Pro residues" evidence="1">
    <location>
        <begin position="1"/>
        <end position="10"/>
    </location>
</feature>
<organism evidence="2 3">
    <name type="scientific">Liparis tanakae</name>
    <name type="common">Tanaka's snailfish</name>
    <dbReference type="NCBI Taxonomy" id="230148"/>
    <lineage>
        <taxon>Eukaryota</taxon>
        <taxon>Metazoa</taxon>
        <taxon>Chordata</taxon>
        <taxon>Craniata</taxon>
        <taxon>Vertebrata</taxon>
        <taxon>Euteleostomi</taxon>
        <taxon>Actinopterygii</taxon>
        <taxon>Neopterygii</taxon>
        <taxon>Teleostei</taxon>
        <taxon>Neoteleostei</taxon>
        <taxon>Acanthomorphata</taxon>
        <taxon>Eupercaria</taxon>
        <taxon>Perciformes</taxon>
        <taxon>Cottioidei</taxon>
        <taxon>Cottales</taxon>
        <taxon>Liparidae</taxon>
        <taxon>Liparis</taxon>
    </lineage>
</organism>
<dbReference type="Proteomes" id="UP000314294">
    <property type="component" value="Unassembled WGS sequence"/>
</dbReference>
<reference evidence="2 3" key="1">
    <citation type="submission" date="2019-03" db="EMBL/GenBank/DDBJ databases">
        <title>First draft genome of Liparis tanakae, snailfish: a comprehensive survey of snailfish specific genes.</title>
        <authorList>
            <person name="Kim W."/>
            <person name="Song I."/>
            <person name="Jeong J.-H."/>
            <person name="Kim D."/>
            <person name="Kim S."/>
            <person name="Ryu S."/>
            <person name="Song J.Y."/>
            <person name="Lee S.K."/>
        </authorList>
    </citation>
    <scope>NUCLEOTIDE SEQUENCE [LARGE SCALE GENOMIC DNA]</scope>
    <source>
        <tissue evidence="2">Muscle</tissue>
    </source>
</reference>
<evidence type="ECO:0000313" key="2">
    <source>
        <dbReference type="EMBL" id="TNN29757.1"/>
    </source>
</evidence>
<feature type="region of interest" description="Disordered" evidence="1">
    <location>
        <begin position="1"/>
        <end position="64"/>
    </location>
</feature>
<proteinExistence type="predicted"/>
<protein>
    <submittedName>
        <fullName evidence="2">Uncharacterized protein</fullName>
    </submittedName>
</protein>
<dbReference type="AlphaFoldDB" id="A0A4Z2ELC0"/>
<gene>
    <name evidence="2" type="ORF">EYF80_060093</name>
</gene>
<comment type="caution">
    <text evidence="2">The sequence shown here is derived from an EMBL/GenBank/DDBJ whole genome shotgun (WGS) entry which is preliminary data.</text>
</comment>
<keyword evidence="3" id="KW-1185">Reference proteome</keyword>
<name>A0A4Z2ELC0_9TELE</name>
<dbReference type="EMBL" id="SRLO01005249">
    <property type="protein sequence ID" value="TNN29757.1"/>
    <property type="molecule type" value="Genomic_DNA"/>
</dbReference>
<sequence length="83" mass="8879">MTPAPSPPGARGPARLGLGPDPGPRERGPRAFFTNGPLKPPVSMTKGRERYPPPPRSAKKAGQWSGCSFSWGQTALHWAVTLF</sequence>
<accession>A0A4Z2ELC0</accession>
<evidence type="ECO:0000256" key="1">
    <source>
        <dbReference type="SAM" id="MobiDB-lite"/>
    </source>
</evidence>
<evidence type="ECO:0000313" key="3">
    <source>
        <dbReference type="Proteomes" id="UP000314294"/>
    </source>
</evidence>